<accession>A0A4U0VHR5</accession>
<organism evidence="2 3">
    <name type="scientific">Friedmanniomyces endolithicus</name>
    <dbReference type="NCBI Taxonomy" id="329885"/>
    <lineage>
        <taxon>Eukaryota</taxon>
        <taxon>Fungi</taxon>
        <taxon>Dikarya</taxon>
        <taxon>Ascomycota</taxon>
        <taxon>Pezizomycotina</taxon>
        <taxon>Dothideomycetes</taxon>
        <taxon>Dothideomycetidae</taxon>
        <taxon>Mycosphaerellales</taxon>
        <taxon>Teratosphaeriaceae</taxon>
        <taxon>Friedmanniomyces</taxon>
    </lineage>
</organism>
<dbReference type="STRING" id="329885.A0A4U0VHR5"/>
<protein>
    <recommendedName>
        <fullName evidence="4">GPI anchored protein</fullName>
    </recommendedName>
</protein>
<feature type="chain" id="PRO_5020274845" description="GPI anchored protein" evidence="1">
    <location>
        <begin position="20"/>
        <end position="211"/>
    </location>
</feature>
<dbReference type="EMBL" id="NAJP01000003">
    <property type="protein sequence ID" value="TKA48628.1"/>
    <property type="molecule type" value="Genomic_DNA"/>
</dbReference>
<feature type="signal peptide" evidence="1">
    <location>
        <begin position="1"/>
        <end position="19"/>
    </location>
</feature>
<keyword evidence="1" id="KW-0732">Signal</keyword>
<dbReference type="AlphaFoldDB" id="A0A4U0VHR5"/>
<dbReference type="OrthoDB" id="3942943at2759"/>
<comment type="caution">
    <text evidence="2">The sequence shown here is derived from an EMBL/GenBank/DDBJ whole genome shotgun (WGS) entry which is preliminary data.</text>
</comment>
<dbReference type="Proteomes" id="UP000310066">
    <property type="component" value="Unassembled WGS sequence"/>
</dbReference>
<name>A0A4U0VHR5_9PEZI</name>
<proteinExistence type="predicted"/>
<evidence type="ECO:0000313" key="2">
    <source>
        <dbReference type="EMBL" id="TKA48628.1"/>
    </source>
</evidence>
<evidence type="ECO:0000313" key="3">
    <source>
        <dbReference type="Proteomes" id="UP000310066"/>
    </source>
</evidence>
<reference evidence="2 3" key="1">
    <citation type="submission" date="2017-03" db="EMBL/GenBank/DDBJ databases">
        <title>Genomes of endolithic fungi from Antarctica.</title>
        <authorList>
            <person name="Coleine C."/>
            <person name="Masonjones S."/>
            <person name="Stajich J.E."/>
        </authorList>
    </citation>
    <scope>NUCLEOTIDE SEQUENCE [LARGE SCALE GENOMIC DNA]</scope>
    <source>
        <strain evidence="2 3">CCFEE 5311</strain>
    </source>
</reference>
<evidence type="ECO:0000256" key="1">
    <source>
        <dbReference type="SAM" id="SignalP"/>
    </source>
</evidence>
<sequence>MYPSLSLYTLLVATTLASTDFPFATFNSITGLQRRNTCYQQNPTCVSCFGAGSIECVDASSCYNPTQGETCCSNSGYCQAGYYCVDNGCCPNGSSLAECGASATVATVAPPASTASAVSAAPDSAVSSSSSTYTPTSTMSTSTPAATTPIYQLDYIHDASYLDVSDTLRRNRHGDPGRRPNARGSLVELFELFELSRYAGATDHERGQYTQ</sequence>
<gene>
    <name evidence="2" type="ORF">B0A54_00764</name>
</gene>
<evidence type="ECO:0008006" key="4">
    <source>
        <dbReference type="Google" id="ProtNLM"/>
    </source>
</evidence>